<sequence length="135" mass="15192">MRGLIKENPGPVRHQSNLHVDLHFSANATFTVFNGDLNNSGSISIIQCLVVQQQDGFTRREGGGCFGCIHSTFAWCRHRSETQMNSGTQKGRFVEGGGAFQSSLHKTFWPDKKKKKKKKLKKKKKNKSKHSFSNV</sequence>
<gene>
    <name evidence="2" type="ORF">FQA47_021355</name>
</gene>
<evidence type="ECO:0000313" key="2">
    <source>
        <dbReference type="EMBL" id="KAF6733357.1"/>
    </source>
</evidence>
<evidence type="ECO:0000313" key="3">
    <source>
        <dbReference type="Proteomes" id="UP000646548"/>
    </source>
</evidence>
<evidence type="ECO:0000256" key="1">
    <source>
        <dbReference type="SAM" id="MobiDB-lite"/>
    </source>
</evidence>
<accession>A0A834CJ25</accession>
<comment type="caution">
    <text evidence="2">The sequence shown here is derived from an EMBL/GenBank/DDBJ whole genome shotgun (WGS) entry which is preliminary data.</text>
</comment>
<dbReference type="Proteomes" id="UP000646548">
    <property type="component" value="Unassembled WGS sequence"/>
</dbReference>
<reference evidence="2" key="1">
    <citation type="journal article" name="BMC Genomics">
        <title>Long-read sequencing and de novo genome assembly of marine medaka (Oryzias melastigma).</title>
        <authorList>
            <person name="Liang P."/>
            <person name="Saqib H.S.A."/>
            <person name="Ni X."/>
            <person name="Shen Y."/>
        </authorList>
    </citation>
    <scope>NUCLEOTIDE SEQUENCE</scope>
    <source>
        <strain evidence="2">Bigg-433</strain>
    </source>
</reference>
<feature type="region of interest" description="Disordered" evidence="1">
    <location>
        <begin position="104"/>
        <end position="135"/>
    </location>
</feature>
<name>A0A834CJ25_ORYME</name>
<protein>
    <submittedName>
        <fullName evidence="2">Uncharacterized protein</fullName>
    </submittedName>
</protein>
<dbReference type="AlphaFoldDB" id="A0A834CJ25"/>
<organism evidence="2 3">
    <name type="scientific">Oryzias melastigma</name>
    <name type="common">Marine medaka</name>
    <dbReference type="NCBI Taxonomy" id="30732"/>
    <lineage>
        <taxon>Eukaryota</taxon>
        <taxon>Metazoa</taxon>
        <taxon>Chordata</taxon>
        <taxon>Craniata</taxon>
        <taxon>Vertebrata</taxon>
        <taxon>Euteleostomi</taxon>
        <taxon>Actinopterygii</taxon>
        <taxon>Neopterygii</taxon>
        <taxon>Teleostei</taxon>
        <taxon>Neoteleostei</taxon>
        <taxon>Acanthomorphata</taxon>
        <taxon>Ovalentaria</taxon>
        <taxon>Atherinomorphae</taxon>
        <taxon>Beloniformes</taxon>
        <taxon>Adrianichthyidae</taxon>
        <taxon>Oryziinae</taxon>
        <taxon>Oryzias</taxon>
    </lineage>
</organism>
<feature type="compositionally biased region" description="Basic residues" evidence="1">
    <location>
        <begin position="112"/>
        <end position="135"/>
    </location>
</feature>
<proteinExistence type="predicted"/>
<dbReference type="EMBL" id="WKFB01000162">
    <property type="protein sequence ID" value="KAF6733357.1"/>
    <property type="molecule type" value="Genomic_DNA"/>
</dbReference>